<evidence type="ECO:0000256" key="2">
    <source>
        <dbReference type="ARBA" id="ARBA00022490"/>
    </source>
</evidence>
<dbReference type="CDD" id="cd14858">
    <property type="entry name" value="TrmE_N"/>
    <property type="match status" value="1"/>
</dbReference>
<accession>I2CCF5</accession>
<dbReference type="SUPFAM" id="SSF52540">
    <property type="entry name" value="P-loop containing nucleoside triphosphate hydrolases"/>
    <property type="match status" value="1"/>
</dbReference>
<dbReference type="InterPro" id="IPR027368">
    <property type="entry name" value="MnmE_dom2"/>
</dbReference>
<keyword evidence="9 10" id="KW-0342">GTP-binding</keyword>
<comment type="similarity">
    <text evidence="1 10 11">Belongs to the TRAFAC class TrmE-Era-EngA-EngB-Septin-like GTPase superfamily. TrmE GTPase family.</text>
</comment>
<feature type="binding site" evidence="10">
    <location>
        <position position="23"/>
    </location>
    <ligand>
        <name>(6S)-5-formyl-5,6,7,8-tetrahydrofolate</name>
        <dbReference type="ChEBI" id="CHEBI:57457"/>
    </ligand>
</feature>
<feature type="binding site" evidence="10">
    <location>
        <begin position="234"/>
        <end position="239"/>
    </location>
    <ligand>
        <name>GTP</name>
        <dbReference type="ChEBI" id="CHEBI:37565"/>
    </ligand>
</feature>
<evidence type="ECO:0000256" key="11">
    <source>
        <dbReference type="RuleBase" id="RU003313"/>
    </source>
</evidence>
<keyword evidence="5 10" id="KW-0547">Nucleotide-binding</keyword>
<feature type="domain" description="TrmE-type G" evidence="12">
    <location>
        <begin position="224"/>
        <end position="383"/>
    </location>
</feature>
<feature type="binding site" evidence="10">
    <location>
        <position position="238"/>
    </location>
    <ligand>
        <name>Mg(2+)</name>
        <dbReference type="ChEBI" id="CHEBI:18420"/>
    </ligand>
</feature>
<gene>
    <name evidence="10" type="primary">mnmE</name>
    <name evidence="10 13" type="synonym">trmE</name>
    <name evidence="13" type="ORF">MUS_4502</name>
</gene>
<dbReference type="Pfam" id="PF01926">
    <property type="entry name" value="MMR_HSR1"/>
    <property type="match status" value="1"/>
</dbReference>
<dbReference type="InterPro" id="IPR004520">
    <property type="entry name" value="GTPase_MnmE"/>
</dbReference>
<feature type="binding site" evidence="10">
    <location>
        <position position="259"/>
    </location>
    <ligand>
        <name>Mg(2+)</name>
        <dbReference type="ChEBI" id="CHEBI:18420"/>
    </ligand>
</feature>
<dbReference type="NCBIfam" id="TIGR00450">
    <property type="entry name" value="mnmE_trmE_thdF"/>
    <property type="match status" value="1"/>
</dbReference>
<dbReference type="GO" id="GO:0003924">
    <property type="term" value="F:GTPase activity"/>
    <property type="evidence" value="ECO:0007669"/>
    <property type="project" value="UniProtKB-UniRule"/>
</dbReference>
<keyword evidence="7 10" id="KW-0460">Magnesium</keyword>
<evidence type="ECO:0000259" key="12">
    <source>
        <dbReference type="PROSITE" id="PS51709"/>
    </source>
</evidence>
<keyword evidence="3 10" id="KW-0819">tRNA processing</keyword>
<dbReference type="InterPro" id="IPR027417">
    <property type="entry name" value="P-loop_NTPase"/>
</dbReference>
<dbReference type="Pfam" id="PF10396">
    <property type="entry name" value="TrmE_N"/>
    <property type="match status" value="1"/>
</dbReference>
<dbReference type="InterPro" id="IPR006073">
    <property type="entry name" value="GTP-bd"/>
</dbReference>
<evidence type="ECO:0000256" key="10">
    <source>
        <dbReference type="HAMAP-Rule" id="MF_00379"/>
    </source>
</evidence>
<feature type="binding site" evidence="10">
    <location>
        <position position="127"/>
    </location>
    <ligand>
        <name>(6S)-5-formyl-5,6,7,8-tetrahydrofolate</name>
        <dbReference type="ChEBI" id="CHEBI:57457"/>
    </ligand>
</feature>
<keyword evidence="2 10" id="KW-0963">Cytoplasm</keyword>
<keyword evidence="4 10" id="KW-0479">Metal-binding</keyword>
<dbReference type="GO" id="GO:0005829">
    <property type="term" value="C:cytosol"/>
    <property type="evidence" value="ECO:0007669"/>
    <property type="project" value="TreeGrafter"/>
</dbReference>
<dbReference type="PANTHER" id="PTHR42714:SF2">
    <property type="entry name" value="TRNA MODIFICATION GTPASE GTPBP3, MITOCHONDRIAL"/>
    <property type="match status" value="1"/>
</dbReference>
<comment type="subunit">
    <text evidence="10">Homodimer. Heterotetramer of two MnmE and two MnmG subunits.</text>
</comment>
<protein>
    <recommendedName>
        <fullName evidence="10">tRNA modification GTPase MnmE</fullName>
        <ecNumber evidence="10">3.6.-.-</ecNumber>
    </recommendedName>
</protein>
<dbReference type="Gene3D" id="1.20.120.430">
    <property type="entry name" value="tRNA modification GTPase MnmE domain 2"/>
    <property type="match status" value="1"/>
</dbReference>
<dbReference type="FunFam" id="3.30.1360.120:FF:000003">
    <property type="entry name" value="tRNA modification GTPase MnmE"/>
    <property type="match status" value="1"/>
</dbReference>
<evidence type="ECO:0000256" key="1">
    <source>
        <dbReference type="ARBA" id="ARBA00011043"/>
    </source>
</evidence>
<dbReference type="InterPro" id="IPR031168">
    <property type="entry name" value="G_TrmE"/>
</dbReference>
<dbReference type="GO" id="GO:0030488">
    <property type="term" value="P:tRNA methylation"/>
    <property type="evidence" value="ECO:0007669"/>
    <property type="project" value="TreeGrafter"/>
</dbReference>
<keyword evidence="8 10" id="KW-0630">Potassium</keyword>
<sequence>MNSMDTIAAISTPMGEGAIAIVRLSGPEAVKIADKMYKGPKGKTLSSAESHTIHYGHIADSTTGRIIEEVMVSVLRAPRTFTREDVIEINCHGGIVTVNQVLQLALREGARLAEPGEFTKRAFLNGRIDLSQAEAVMDLIRAKTDRAMNVAMNQMEGRLSALVRRLRDELLETLAHVEVNIDYPEYDDVEEMTHQLLVEKAGGVKKEIEALLRTSEQGKILREGLSTVIIGRPNVGKSSLLNSLVHETKAIVTDIPGTTRDVIEEYVNVRGVPLRLVDTAGIRETEDIVERIGVERSRQVLKEADLILLVLNHSEELSEEDVKLFEAVEGMDVIVIMNKTDLEAKIDAERVKELAKGRPVVTTSLLKEEGIQDLEEAIQSLFYTGAIESGDLTYVSNTRHISILHQAKQAIDDALNGIEQDVPIDMVQIDLTRCWELLGEIIGDAVHESLIDQLFSQFCLGK</sequence>
<evidence type="ECO:0000313" key="14">
    <source>
        <dbReference type="Proteomes" id="UP000002878"/>
    </source>
</evidence>
<dbReference type="EMBL" id="CP003332">
    <property type="protein sequence ID" value="AFJ64329.1"/>
    <property type="molecule type" value="Genomic_DNA"/>
</dbReference>
<comment type="subcellular location">
    <subcellularLocation>
        <location evidence="10">Cytoplasm</location>
    </subcellularLocation>
</comment>
<evidence type="ECO:0000256" key="3">
    <source>
        <dbReference type="ARBA" id="ARBA00022694"/>
    </source>
</evidence>
<dbReference type="CDD" id="cd04164">
    <property type="entry name" value="trmE"/>
    <property type="match status" value="1"/>
</dbReference>
<dbReference type="GO" id="GO:0046872">
    <property type="term" value="F:metal ion binding"/>
    <property type="evidence" value="ECO:0007669"/>
    <property type="project" value="UniProtKB-KW"/>
</dbReference>
<feature type="binding site" evidence="10">
    <location>
        <position position="234"/>
    </location>
    <ligand>
        <name>K(+)</name>
        <dbReference type="ChEBI" id="CHEBI:29103"/>
    </ligand>
</feature>
<evidence type="ECO:0000256" key="8">
    <source>
        <dbReference type="ARBA" id="ARBA00022958"/>
    </source>
</evidence>
<feature type="binding site" evidence="10">
    <location>
        <position position="258"/>
    </location>
    <ligand>
        <name>K(+)</name>
        <dbReference type="ChEBI" id="CHEBI:29103"/>
    </ligand>
</feature>
<comment type="cofactor">
    <cofactor evidence="10">
        <name>K(+)</name>
        <dbReference type="ChEBI" id="CHEBI:29103"/>
    </cofactor>
    <text evidence="10">Binds 1 potassium ion per subunit.</text>
</comment>
<keyword evidence="6 10" id="KW-0378">Hydrolase</keyword>
<dbReference type="NCBIfam" id="TIGR00231">
    <property type="entry name" value="small_GTP"/>
    <property type="match status" value="1"/>
</dbReference>
<dbReference type="HAMAP" id="MF_00379">
    <property type="entry name" value="GTPase_MnmE"/>
    <property type="match status" value="1"/>
</dbReference>
<dbReference type="PANTHER" id="PTHR42714">
    <property type="entry name" value="TRNA MODIFICATION GTPASE GTPBP3"/>
    <property type="match status" value="1"/>
</dbReference>
<evidence type="ECO:0000256" key="7">
    <source>
        <dbReference type="ARBA" id="ARBA00022842"/>
    </source>
</evidence>
<dbReference type="PRINTS" id="PR00449">
    <property type="entry name" value="RASTRNSFRMNG"/>
</dbReference>
<dbReference type="GO" id="GO:0042802">
    <property type="term" value="F:identical protein binding"/>
    <property type="evidence" value="ECO:0007669"/>
    <property type="project" value="UniProtKB-ARBA"/>
</dbReference>
<dbReference type="Proteomes" id="UP000002878">
    <property type="component" value="Chromosome"/>
</dbReference>
<dbReference type="HOGENOM" id="CLU_019624_4_1_9"/>
<evidence type="ECO:0000256" key="4">
    <source>
        <dbReference type="ARBA" id="ARBA00022723"/>
    </source>
</evidence>
<feature type="binding site" evidence="10">
    <location>
        <position position="253"/>
    </location>
    <ligand>
        <name>K(+)</name>
        <dbReference type="ChEBI" id="CHEBI:29103"/>
    </ligand>
</feature>
<feature type="binding site" evidence="10">
    <location>
        <begin position="278"/>
        <end position="281"/>
    </location>
    <ligand>
        <name>GTP</name>
        <dbReference type="ChEBI" id="CHEBI:37565"/>
    </ligand>
</feature>
<dbReference type="EC" id="3.6.-.-" evidence="10"/>
<reference evidence="13 14" key="1">
    <citation type="journal article" date="2012" name="J. Biotechnol.">
        <title>Genome sequence of the plant growth promoting strain Bacillus amyloliquefaciens subsp. plantarum B9601-Y2 and expression of mersacidin and other secondary metabolites.</title>
        <authorList>
            <person name="He P."/>
            <person name="Hao K."/>
            <person name="Blom J."/>
            <person name="Ruckert C."/>
            <person name="Vater J."/>
            <person name="Mao Z."/>
            <person name="Wu Y."/>
            <person name="Hou M."/>
            <person name="He P."/>
            <person name="He Y."/>
            <person name="Borriss R."/>
        </authorList>
    </citation>
    <scope>NUCLEOTIDE SEQUENCE [LARGE SCALE GENOMIC DNA]</scope>
    <source>
        <strain evidence="13">Y2</strain>
    </source>
</reference>
<dbReference type="InterPro" id="IPR027266">
    <property type="entry name" value="TrmE/GcvT-like"/>
</dbReference>
<dbReference type="InterPro" id="IPR018948">
    <property type="entry name" value="GTP-bd_TrmE_N"/>
</dbReference>
<dbReference type="FunFam" id="3.40.50.300:FF:000494">
    <property type="entry name" value="tRNA modification GTPase MnmE"/>
    <property type="match status" value="1"/>
</dbReference>
<organism evidence="13 14">
    <name type="scientific">Bacillus amyloliquefaciens (strain Y2)</name>
    <name type="common">Bacillus amyloliquefaciens subsp. plantarum (strain B9601-Y2)</name>
    <dbReference type="NCBI Taxonomy" id="1155777"/>
    <lineage>
        <taxon>Bacteria</taxon>
        <taxon>Bacillati</taxon>
        <taxon>Bacillota</taxon>
        <taxon>Bacilli</taxon>
        <taxon>Bacillales</taxon>
        <taxon>Bacillaceae</taxon>
        <taxon>Bacillus</taxon>
        <taxon>Bacillus amyloliquefaciens group</taxon>
    </lineage>
</organism>
<proteinExistence type="inferred from homology"/>
<feature type="binding site" evidence="10">
    <location>
        <position position="88"/>
    </location>
    <ligand>
        <name>(6S)-5-formyl-5,6,7,8-tetrahydrofolate</name>
        <dbReference type="ChEBI" id="CHEBI:57457"/>
    </ligand>
</feature>
<dbReference type="GO" id="GO:0005525">
    <property type="term" value="F:GTP binding"/>
    <property type="evidence" value="ECO:0007669"/>
    <property type="project" value="UniProtKB-UniRule"/>
</dbReference>
<evidence type="ECO:0000256" key="9">
    <source>
        <dbReference type="ARBA" id="ARBA00023134"/>
    </source>
</evidence>
<evidence type="ECO:0000256" key="6">
    <source>
        <dbReference type="ARBA" id="ARBA00022801"/>
    </source>
</evidence>
<feature type="binding site" evidence="10">
    <location>
        <position position="462"/>
    </location>
    <ligand>
        <name>(6S)-5-formyl-5,6,7,8-tetrahydrofolate</name>
        <dbReference type="ChEBI" id="CHEBI:57457"/>
    </ligand>
</feature>
<evidence type="ECO:0000313" key="13">
    <source>
        <dbReference type="EMBL" id="AFJ64329.1"/>
    </source>
</evidence>
<comment type="function">
    <text evidence="10">Exhibits a very high intrinsic GTPase hydrolysis rate. Involved in the addition of a carboxymethylaminomethyl (cmnm) group at the wobble position (U34) of certain tRNAs, forming tRNA-cmnm(5)s(2)U34.</text>
</comment>
<dbReference type="Gene3D" id="3.40.50.300">
    <property type="entry name" value="P-loop containing nucleotide triphosphate hydrolases"/>
    <property type="match status" value="1"/>
</dbReference>
<dbReference type="GO" id="GO:0002098">
    <property type="term" value="P:tRNA wobble uridine modification"/>
    <property type="evidence" value="ECO:0007669"/>
    <property type="project" value="TreeGrafter"/>
</dbReference>
<dbReference type="NCBIfam" id="NF003661">
    <property type="entry name" value="PRK05291.1-3"/>
    <property type="match status" value="1"/>
</dbReference>
<dbReference type="InterPro" id="IPR005225">
    <property type="entry name" value="Small_GTP-bd"/>
</dbReference>
<name>I2CCF5_BACAY</name>
<dbReference type="Pfam" id="PF12631">
    <property type="entry name" value="MnmE_helical"/>
    <property type="match status" value="1"/>
</dbReference>
<comment type="caution">
    <text evidence="10">Lacks conserved residue(s) required for the propagation of feature annotation.</text>
</comment>
<dbReference type="PROSITE" id="PS51709">
    <property type="entry name" value="G_TRME"/>
    <property type="match status" value="1"/>
</dbReference>
<feature type="binding site" evidence="10">
    <location>
        <position position="255"/>
    </location>
    <ligand>
        <name>K(+)</name>
        <dbReference type="ChEBI" id="CHEBI:29103"/>
    </ligand>
</feature>
<dbReference type="PATRIC" id="fig|1126211.3.peg.4286"/>
<dbReference type="AlphaFoldDB" id="I2CCF5"/>
<evidence type="ECO:0000256" key="5">
    <source>
        <dbReference type="ARBA" id="ARBA00022741"/>
    </source>
</evidence>
<dbReference type="KEGG" id="bqy:MUS_4502"/>
<dbReference type="Gene3D" id="3.30.1360.120">
    <property type="entry name" value="Probable tRNA modification gtpase trme, domain 1"/>
    <property type="match status" value="1"/>
</dbReference>
<dbReference type="InterPro" id="IPR025867">
    <property type="entry name" value="MnmE_helical"/>
</dbReference>
<feature type="binding site" evidence="10">
    <location>
        <begin position="253"/>
        <end position="259"/>
    </location>
    <ligand>
        <name>GTP</name>
        <dbReference type="ChEBI" id="CHEBI:37565"/>
    </ligand>
</feature>